<feature type="transmembrane region" description="Helical" evidence="1">
    <location>
        <begin position="196"/>
        <end position="215"/>
    </location>
</feature>
<protein>
    <recommendedName>
        <fullName evidence="4">Membrane protein 6-pyruvoyl-tetrahydropterin synthase-related domain-containing protein</fullName>
    </recommendedName>
</protein>
<name>A0A0G0TA48_9BACT</name>
<keyword evidence="1" id="KW-0812">Transmembrane</keyword>
<feature type="transmembrane region" description="Helical" evidence="1">
    <location>
        <begin position="173"/>
        <end position="190"/>
    </location>
</feature>
<keyword evidence="1" id="KW-1133">Transmembrane helix</keyword>
<feature type="transmembrane region" description="Helical" evidence="1">
    <location>
        <begin position="380"/>
        <end position="397"/>
    </location>
</feature>
<gene>
    <name evidence="2" type="ORF">UT76_C0007G0002</name>
</gene>
<dbReference type="EMBL" id="LBYA01000007">
    <property type="protein sequence ID" value="KKR43945.1"/>
    <property type="molecule type" value="Genomic_DNA"/>
</dbReference>
<feature type="transmembrane region" description="Helical" evidence="1">
    <location>
        <begin position="144"/>
        <end position="166"/>
    </location>
</feature>
<feature type="transmembrane region" description="Helical" evidence="1">
    <location>
        <begin position="222"/>
        <end position="241"/>
    </location>
</feature>
<evidence type="ECO:0000313" key="2">
    <source>
        <dbReference type="EMBL" id="KKR43945.1"/>
    </source>
</evidence>
<dbReference type="Proteomes" id="UP000034215">
    <property type="component" value="Unassembled WGS sequence"/>
</dbReference>
<reference evidence="2 3" key="1">
    <citation type="journal article" date="2015" name="Nature">
        <title>rRNA introns, odd ribosomes, and small enigmatic genomes across a large radiation of phyla.</title>
        <authorList>
            <person name="Brown C.T."/>
            <person name="Hug L.A."/>
            <person name="Thomas B.C."/>
            <person name="Sharon I."/>
            <person name="Castelle C.J."/>
            <person name="Singh A."/>
            <person name="Wilkins M.J."/>
            <person name="Williams K.H."/>
            <person name="Banfield J.F."/>
        </authorList>
    </citation>
    <scope>NUCLEOTIDE SEQUENCE [LARGE SCALE GENOMIC DNA]</scope>
</reference>
<accession>A0A0G0TA48</accession>
<comment type="caution">
    <text evidence="2">The sequence shown here is derived from an EMBL/GenBank/DDBJ whole genome shotgun (WGS) entry which is preliminary data.</text>
</comment>
<evidence type="ECO:0000256" key="1">
    <source>
        <dbReference type="SAM" id="Phobius"/>
    </source>
</evidence>
<proteinExistence type="predicted"/>
<feature type="transmembrane region" description="Helical" evidence="1">
    <location>
        <begin position="353"/>
        <end position="373"/>
    </location>
</feature>
<feature type="transmembrane region" description="Helical" evidence="1">
    <location>
        <begin position="531"/>
        <end position="550"/>
    </location>
</feature>
<sequence>MEKIRKNLNKFLIPVILLLSIPAIRYLFDYGFFGVSDDLHIAWLYEMDRAFKMFQIPPRFVPDLSFGFGYPLFNFVYPLPFYFGEIFHLLGFSLVDSVKIVFGLSVPFSMYFMYKFLKEFLPHELSLAGSVLYVYAPYRATEIFVRGTIGEIVAFAIIPVVALSFVKLTSERTSIKWIGVTAISVATLVLSHNIMAYMFIPFALLLLVSRIIFIVKNKKEALFRSFTGILLGLTSSIYFWFPAIYESSLMHYDTVFNFYDHYPALKQFITPYFGYGASVPGPYDTMSFYFGITGIAVVVLGMVLFLLKFKKYSREEKIFFGWGVMILLVSIFMMNFRSAFLWRNLPLLPYFQFPWRFLAMVVFSIPILLLGFSKYKFGKILSLAVVVAAIALNFNYFKTSEYLGRGDGYYIERYIPLPTASEEYRKTGEEYLRLPKGTSQRPDKNYPRAYTDNPAITQIKEINALNAVIVTDSEEKFTFNYSKYYFPGWFAKIDEEEVEISAGKPYGQITFEIPAGKHTVEVYYQESPMRLLFDAVSLFSLGTVILLILAKKKK</sequence>
<feature type="transmembrane region" description="Helical" evidence="1">
    <location>
        <begin position="86"/>
        <end position="108"/>
    </location>
</feature>
<organism evidence="2 3">
    <name type="scientific">Candidatus Woesebacteria bacterium GW2011_GWB1_40_12</name>
    <dbReference type="NCBI Taxonomy" id="1618576"/>
    <lineage>
        <taxon>Bacteria</taxon>
        <taxon>Candidatus Woeseibacteriota</taxon>
    </lineage>
</organism>
<feature type="transmembrane region" description="Helical" evidence="1">
    <location>
        <begin position="12"/>
        <end position="28"/>
    </location>
</feature>
<evidence type="ECO:0008006" key="4">
    <source>
        <dbReference type="Google" id="ProtNLM"/>
    </source>
</evidence>
<feature type="transmembrane region" description="Helical" evidence="1">
    <location>
        <begin position="288"/>
        <end position="307"/>
    </location>
</feature>
<evidence type="ECO:0000313" key="3">
    <source>
        <dbReference type="Proteomes" id="UP000034215"/>
    </source>
</evidence>
<feature type="transmembrane region" description="Helical" evidence="1">
    <location>
        <begin position="319"/>
        <end position="341"/>
    </location>
</feature>
<keyword evidence="1" id="KW-0472">Membrane</keyword>
<dbReference type="AlphaFoldDB" id="A0A0G0TA48"/>